<dbReference type="EMBL" id="SMTG01000004">
    <property type="protein sequence ID" value="TDK30984.1"/>
    <property type="molecule type" value="Genomic_DNA"/>
</dbReference>
<gene>
    <name evidence="2" type="ORF">E2F49_11665</name>
</gene>
<evidence type="ECO:0000313" key="3">
    <source>
        <dbReference type="Proteomes" id="UP000295543"/>
    </source>
</evidence>
<sequence length="118" mass="12259">MRRLLLCSALSLGILPAFAADRWEVQATLRHDGAVFANPSLVVRNGAPAVVEVSGEAGFRLELTVTDAPDGAVRVATQLQSVHGDAAPVLVTMPGDTAEVRIGALGMDLVVTPAMDRG</sequence>
<name>A0A4V3ANF9_9GAMM</name>
<feature type="chain" id="PRO_5020820706" description="Copper chaperone PCu(A)C" evidence="1">
    <location>
        <begin position="20"/>
        <end position="118"/>
    </location>
</feature>
<organism evidence="2 3">
    <name type="scientific">Luteimonas terrae</name>
    <dbReference type="NCBI Taxonomy" id="1530191"/>
    <lineage>
        <taxon>Bacteria</taxon>
        <taxon>Pseudomonadati</taxon>
        <taxon>Pseudomonadota</taxon>
        <taxon>Gammaproteobacteria</taxon>
        <taxon>Lysobacterales</taxon>
        <taxon>Lysobacteraceae</taxon>
        <taxon>Luteimonas</taxon>
    </lineage>
</organism>
<dbReference type="RefSeq" id="WP_133394036.1">
    <property type="nucleotide sequence ID" value="NZ_SMTG01000004.1"/>
</dbReference>
<keyword evidence="3" id="KW-1185">Reference proteome</keyword>
<dbReference type="AlphaFoldDB" id="A0A4V3ANF9"/>
<accession>A0A4V3ANF9</accession>
<dbReference type="Proteomes" id="UP000295543">
    <property type="component" value="Unassembled WGS sequence"/>
</dbReference>
<comment type="caution">
    <text evidence="2">The sequence shown here is derived from an EMBL/GenBank/DDBJ whole genome shotgun (WGS) entry which is preliminary data.</text>
</comment>
<feature type="signal peptide" evidence="1">
    <location>
        <begin position="1"/>
        <end position="19"/>
    </location>
</feature>
<dbReference type="OrthoDB" id="9936205at2"/>
<evidence type="ECO:0000256" key="1">
    <source>
        <dbReference type="SAM" id="SignalP"/>
    </source>
</evidence>
<protein>
    <recommendedName>
        <fullName evidence="4">Copper chaperone PCu(A)C</fullName>
    </recommendedName>
</protein>
<proteinExistence type="predicted"/>
<reference evidence="2 3" key="1">
    <citation type="submission" date="2019-03" db="EMBL/GenBank/DDBJ databases">
        <title>Luteimonas zhaokaii sp.nov., isolated from the rectal contents of Plateau pika in Yushu, Qinghai Province, China.</title>
        <authorList>
            <person name="Zhang G."/>
        </authorList>
    </citation>
    <scope>NUCLEOTIDE SEQUENCE [LARGE SCALE GENOMIC DNA]</scope>
    <source>
        <strain evidence="2 3">THG-MD21</strain>
    </source>
</reference>
<evidence type="ECO:0000313" key="2">
    <source>
        <dbReference type="EMBL" id="TDK30984.1"/>
    </source>
</evidence>
<evidence type="ECO:0008006" key="4">
    <source>
        <dbReference type="Google" id="ProtNLM"/>
    </source>
</evidence>
<keyword evidence="1" id="KW-0732">Signal</keyword>